<dbReference type="AlphaFoldDB" id="A0A5D2U0A1"/>
<dbReference type="Gene3D" id="3.60.10.10">
    <property type="entry name" value="Endonuclease/exonuclease/phosphatase"/>
    <property type="match status" value="1"/>
</dbReference>
<dbReference type="Proteomes" id="UP000323597">
    <property type="component" value="Chromosome D08"/>
</dbReference>
<reference evidence="1 2" key="1">
    <citation type="submission" date="2019-07" db="EMBL/GenBank/DDBJ databases">
        <title>WGS assembly of Gossypium mustelinum.</title>
        <authorList>
            <person name="Chen Z.J."/>
            <person name="Sreedasyam A."/>
            <person name="Ando A."/>
            <person name="Song Q."/>
            <person name="De L."/>
            <person name="Hulse-Kemp A."/>
            <person name="Ding M."/>
            <person name="Ye W."/>
            <person name="Kirkbride R."/>
            <person name="Jenkins J."/>
            <person name="Plott C."/>
            <person name="Lovell J."/>
            <person name="Lin Y.-M."/>
            <person name="Vaughn R."/>
            <person name="Liu B."/>
            <person name="Li W."/>
            <person name="Simpson S."/>
            <person name="Scheffler B."/>
            <person name="Saski C."/>
            <person name="Grover C."/>
            <person name="Hu G."/>
            <person name="Conover J."/>
            <person name="Carlson J."/>
            <person name="Shu S."/>
            <person name="Boston L."/>
            <person name="Williams M."/>
            <person name="Peterson D."/>
            <person name="Mcgee K."/>
            <person name="Jones D."/>
            <person name="Wendel J."/>
            <person name="Stelly D."/>
            <person name="Grimwood J."/>
            <person name="Schmutz J."/>
        </authorList>
    </citation>
    <scope>NUCLEOTIDE SEQUENCE [LARGE SCALE GENOMIC DNA]</scope>
    <source>
        <strain evidence="1">1408120.09</strain>
    </source>
</reference>
<dbReference type="EMBL" id="CM017656">
    <property type="protein sequence ID" value="TYI70116.1"/>
    <property type="molecule type" value="Genomic_DNA"/>
</dbReference>
<organism evidence="1 2">
    <name type="scientific">Gossypium mustelinum</name>
    <name type="common">Cotton</name>
    <name type="synonym">Gossypium caicoense</name>
    <dbReference type="NCBI Taxonomy" id="34275"/>
    <lineage>
        <taxon>Eukaryota</taxon>
        <taxon>Viridiplantae</taxon>
        <taxon>Streptophyta</taxon>
        <taxon>Embryophyta</taxon>
        <taxon>Tracheophyta</taxon>
        <taxon>Spermatophyta</taxon>
        <taxon>Magnoliopsida</taxon>
        <taxon>eudicotyledons</taxon>
        <taxon>Gunneridae</taxon>
        <taxon>Pentapetalae</taxon>
        <taxon>rosids</taxon>
        <taxon>malvids</taxon>
        <taxon>Malvales</taxon>
        <taxon>Malvaceae</taxon>
        <taxon>Malvoideae</taxon>
        <taxon>Gossypium</taxon>
    </lineage>
</organism>
<dbReference type="SUPFAM" id="SSF56219">
    <property type="entry name" value="DNase I-like"/>
    <property type="match status" value="1"/>
</dbReference>
<accession>A0A5D2U0A1</accession>
<name>A0A5D2U0A1_GOSMU</name>
<dbReference type="PANTHER" id="PTHR33710:SF64">
    <property type="entry name" value="ENDONUCLEASE_EXONUCLEASE_PHOSPHATASE DOMAIN-CONTAINING PROTEIN"/>
    <property type="match status" value="1"/>
</dbReference>
<evidence type="ECO:0008006" key="3">
    <source>
        <dbReference type="Google" id="ProtNLM"/>
    </source>
</evidence>
<sequence>MCIRDFNDVQDLEEMNGSKMKADRCLRSFQNFIEGRSLIDLPAKGQFYTWFNSIEGQVIRERLDRVLVNKDWLDIFSDSLVFNLFVVGSDHSPIVLTTGRKDRQAPRRFKFELMWAELDECEEIIKEGWDQFFMEPHAFICCRNLKGVNVT</sequence>
<gene>
    <name evidence="1" type="ORF">E1A91_D08G199300v1</name>
</gene>
<protein>
    <recommendedName>
        <fullName evidence="3">Endonuclease/exonuclease/phosphatase domain-containing protein</fullName>
    </recommendedName>
</protein>
<evidence type="ECO:0000313" key="2">
    <source>
        <dbReference type="Proteomes" id="UP000323597"/>
    </source>
</evidence>
<keyword evidence="2" id="KW-1185">Reference proteome</keyword>
<dbReference type="PANTHER" id="PTHR33710">
    <property type="entry name" value="BNAC02G09200D PROTEIN"/>
    <property type="match status" value="1"/>
</dbReference>
<dbReference type="InterPro" id="IPR036691">
    <property type="entry name" value="Endo/exonu/phosph_ase_sf"/>
</dbReference>
<proteinExistence type="predicted"/>
<evidence type="ECO:0000313" key="1">
    <source>
        <dbReference type="EMBL" id="TYI70116.1"/>
    </source>
</evidence>